<feature type="region of interest" description="Disordered" evidence="1">
    <location>
        <begin position="343"/>
        <end position="382"/>
    </location>
</feature>
<organism evidence="2 3">
    <name type="scientific">Hohenbuehelia grisea</name>
    <dbReference type="NCBI Taxonomy" id="104357"/>
    <lineage>
        <taxon>Eukaryota</taxon>
        <taxon>Fungi</taxon>
        <taxon>Dikarya</taxon>
        <taxon>Basidiomycota</taxon>
        <taxon>Agaricomycotina</taxon>
        <taxon>Agaricomycetes</taxon>
        <taxon>Agaricomycetidae</taxon>
        <taxon>Agaricales</taxon>
        <taxon>Pleurotineae</taxon>
        <taxon>Pleurotaceae</taxon>
        <taxon>Hohenbuehelia</taxon>
    </lineage>
</organism>
<keyword evidence="3" id="KW-1185">Reference proteome</keyword>
<protein>
    <submittedName>
        <fullName evidence="2">Uncharacterized protein</fullName>
    </submittedName>
</protein>
<gene>
    <name evidence="2" type="ORF">HGRIS_001865</name>
</gene>
<dbReference type="Proteomes" id="UP001556367">
    <property type="component" value="Unassembled WGS sequence"/>
</dbReference>
<reference evidence="3" key="1">
    <citation type="submission" date="2024-06" db="EMBL/GenBank/DDBJ databases">
        <title>Multi-omics analyses provide insights into the biosynthesis of the anticancer antibiotic pleurotin in Hohenbuehelia grisea.</title>
        <authorList>
            <person name="Weaver J.A."/>
            <person name="Alberti F."/>
        </authorList>
    </citation>
    <scope>NUCLEOTIDE SEQUENCE [LARGE SCALE GENOMIC DNA]</scope>
    <source>
        <strain evidence="3">T-177</strain>
    </source>
</reference>
<sequence length="382" mass="42727">MNQTTPKPSRGYTGSTPTQNAPFGPIEKPKKKPKTHLPLLLDPFAQKVLLYDVLTQGLPKVPPAVSFAKSGKPSTDTRDPCDADWELGPADQLVHLVPYPPMMDVILPKIKALLKEYSFDAQNLWLNRLTPESRLFHHPAQICSEHDTTDLVLGGLWRPSVAIVQYCKYGSIEPQLFPNVSSIGGTAPVPDLMLFNTPTDRERYVRAATGEIKTHSVLNVSIQEELAAITESWKGMPLGRSLRFFWPIKGETNLPKLTKVIVQVWSQMVHHKVNYAMLSSYQCTYFFARRPEDQNTLFISRAYSEQEAAAATLAFTAVALGELVKKEDFKLPPVSTKHWPAEGMQRPPGSGIHPATLPQAYRGETEKPRNRPTGFKDIDDFL</sequence>
<feature type="region of interest" description="Disordered" evidence="1">
    <location>
        <begin position="1"/>
        <end position="32"/>
    </location>
</feature>
<evidence type="ECO:0000313" key="2">
    <source>
        <dbReference type="EMBL" id="KAL0955632.1"/>
    </source>
</evidence>
<proteinExistence type="predicted"/>
<evidence type="ECO:0000256" key="1">
    <source>
        <dbReference type="SAM" id="MobiDB-lite"/>
    </source>
</evidence>
<feature type="compositionally biased region" description="Polar residues" evidence="1">
    <location>
        <begin position="1"/>
        <end position="21"/>
    </location>
</feature>
<dbReference type="EMBL" id="JASNQZ010000006">
    <property type="protein sequence ID" value="KAL0955632.1"/>
    <property type="molecule type" value="Genomic_DNA"/>
</dbReference>
<evidence type="ECO:0000313" key="3">
    <source>
        <dbReference type="Proteomes" id="UP001556367"/>
    </source>
</evidence>
<feature type="compositionally biased region" description="Basic and acidic residues" evidence="1">
    <location>
        <begin position="363"/>
        <end position="382"/>
    </location>
</feature>
<name>A0ABR3JIV8_9AGAR</name>
<comment type="caution">
    <text evidence="2">The sequence shown here is derived from an EMBL/GenBank/DDBJ whole genome shotgun (WGS) entry which is preliminary data.</text>
</comment>
<accession>A0ABR3JIV8</accession>